<organism evidence="2">
    <name type="scientific">Kwoniella bestiolae CBS 10118</name>
    <dbReference type="NCBI Taxonomy" id="1296100"/>
    <lineage>
        <taxon>Eukaryota</taxon>
        <taxon>Fungi</taxon>
        <taxon>Dikarya</taxon>
        <taxon>Basidiomycota</taxon>
        <taxon>Agaricomycotina</taxon>
        <taxon>Tremellomycetes</taxon>
        <taxon>Tremellales</taxon>
        <taxon>Cryptococcaceae</taxon>
        <taxon>Kwoniella</taxon>
    </lineage>
</organism>
<name>A0A1B9FRQ2_9TREE</name>
<evidence type="ECO:0000313" key="3">
    <source>
        <dbReference type="EMBL" id="WVW82797.1"/>
    </source>
</evidence>
<dbReference type="Proteomes" id="UP000092730">
    <property type="component" value="Chromosome 3"/>
</dbReference>
<proteinExistence type="predicted"/>
<reference evidence="2" key="3">
    <citation type="submission" date="2016-07" db="EMBL/GenBank/DDBJ databases">
        <title>Evolution of pathogenesis and genome organization in the Tremellales.</title>
        <authorList>
            <person name="Cuomo C."/>
            <person name="Litvintseva A."/>
            <person name="Heitman J."/>
            <person name="Chen Y."/>
            <person name="Sun S."/>
            <person name="Springer D."/>
            <person name="Dromer F."/>
            <person name="Young S."/>
            <person name="Zeng Q."/>
            <person name="Chapman S."/>
            <person name="Gujja S."/>
            <person name="Saif S."/>
            <person name="Birren B."/>
        </authorList>
    </citation>
    <scope>NUCLEOTIDE SEQUENCE</scope>
    <source>
        <strain evidence="2">CBS 10118</strain>
    </source>
</reference>
<accession>A0A1B9FRQ2</accession>
<dbReference type="GeneID" id="30213522"/>
<gene>
    <name evidence="2" type="ORF">I302_09123</name>
    <name evidence="3" type="ORF">I302_104808</name>
</gene>
<dbReference type="EMBL" id="KV700382">
    <property type="protein sequence ID" value="OCF21444.1"/>
    <property type="molecule type" value="Genomic_DNA"/>
</dbReference>
<dbReference type="RefSeq" id="XP_019042514.1">
    <property type="nucleotide sequence ID" value="XM_019195691.1"/>
</dbReference>
<evidence type="ECO:0000313" key="2">
    <source>
        <dbReference type="EMBL" id="OCF21444.1"/>
    </source>
</evidence>
<reference evidence="2" key="1">
    <citation type="submission" date="2013-07" db="EMBL/GenBank/DDBJ databases">
        <title>The Genome Sequence of Cryptococcus bestiolae CBS10118.</title>
        <authorList>
            <consortium name="The Broad Institute Genome Sequencing Platform"/>
            <person name="Cuomo C."/>
            <person name="Litvintseva A."/>
            <person name="Chen Y."/>
            <person name="Heitman J."/>
            <person name="Sun S."/>
            <person name="Springer D."/>
            <person name="Dromer F."/>
            <person name="Young S.K."/>
            <person name="Zeng Q."/>
            <person name="Gargeya S."/>
            <person name="Fitzgerald M."/>
            <person name="Abouelleil A."/>
            <person name="Alvarado L."/>
            <person name="Berlin A.M."/>
            <person name="Chapman S.B."/>
            <person name="Dewar J."/>
            <person name="Goldberg J."/>
            <person name="Griggs A."/>
            <person name="Gujja S."/>
            <person name="Hansen M."/>
            <person name="Howarth C."/>
            <person name="Imamovic A."/>
            <person name="Larimer J."/>
            <person name="McCowan C."/>
            <person name="Murphy C."/>
            <person name="Pearson M."/>
            <person name="Priest M."/>
            <person name="Roberts A."/>
            <person name="Saif S."/>
            <person name="Shea T."/>
            <person name="Sykes S."/>
            <person name="Wortman J."/>
            <person name="Nusbaum C."/>
            <person name="Birren B."/>
        </authorList>
    </citation>
    <scope>NUCLEOTIDE SEQUENCE [LARGE SCALE GENOMIC DNA]</scope>
    <source>
        <strain evidence="2">CBS 10118</strain>
    </source>
</reference>
<dbReference type="KEGG" id="kbi:30213522"/>
<reference evidence="3" key="4">
    <citation type="submission" date="2024-02" db="EMBL/GenBank/DDBJ databases">
        <title>Comparative genomics of Cryptococcus and Kwoniella reveals pathogenesis evolution and contrasting modes of karyotype evolution via chromosome fusion or intercentromeric recombination.</title>
        <authorList>
            <person name="Coelho M.A."/>
            <person name="David-Palma M."/>
            <person name="Shea T."/>
            <person name="Bowers K."/>
            <person name="McGinley-Smith S."/>
            <person name="Mohammad A.W."/>
            <person name="Gnirke A."/>
            <person name="Yurkov A.M."/>
            <person name="Nowrousian M."/>
            <person name="Sun S."/>
            <person name="Cuomo C.A."/>
            <person name="Heitman J."/>
        </authorList>
    </citation>
    <scope>NUCLEOTIDE SEQUENCE</scope>
    <source>
        <strain evidence="3">CBS 10118</strain>
    </source>
</reference>
<dbReference type="EMBL" id="CP144543">
    <property type="protein sequence ID" value="WVW82797.1"/>
    <property type="molecule type" value="Genomic_DNA"/>
</dbReference>
<feature type="region of interest" description="Disordered" evidence="1">
    <location>
        <begin position="49"/>
        <end position="72"/>
    </location>
</feature>
<evidence type="ECO:0000256" key="1">
    <source>
        <dbReference type="SAM" id="MobiDB-lite"/>
    </source>
</evidence>
<reference evidence="3" key="2">
    <citation type="submission" date="2013-07" db="EMBL/GenBank/DDBJ databases">
        <authorList>
            <consortium name="The Broad Institute Genome Sequencing Platform"/>
            <person name="Cuomo C."/>
            <person name="Litvintseva A."/>
            <person name="Chen Y."/>
            <person name="Heitman J."/>
            <person name="Sun S."/>
            <person name="Springer D."/>
            <person name="Dromer F."/>
            <person name="Young S.K."/>
            <person name="Zeng Q."/>
            <person name="Gargeya S."/>
            <person name="Fitzgerald M."/>
            <person name="Abouelleil A."/>
            <person name="Alvarado L."/>
            <person name="Berlin A.M."/>
            <person name="Chapman S.B."/>
            <person name="Dewar J."/>
            <person name="Goldberg J."/>
            <person name="Griggs A."/>
            <person name="Gujja S."/>
            <person name="Hansen M."/>
            <person name="Howarth C."/>
            <person name="Imamovic A."/>
            <person name="Larimer J."/>
            <person name="McCowan C."/>
            <person name="Murphy C."/>
            <person name="Pearson M."/>
            <person name="Priest M."/>
            <person name="Roberts A."/>
            <person name="Saif S."/>
            <person name="Shea T."/>
            <person name="Sykes S."/>
            <person name="Wortman J."/>
            <person name="Nusbaum C."/>
            <person name="Birren B."/>
        </authorList>
    </citation>
    <scope>NUCLEOTIDE SEQUENCE</scope>
    <source>
        <strain evidence="3">CBS 10118</strain>
    </source>
</reference>
<protein>
    <submittedName>
        <fullName evidence="2">Uncharacterized protein</fullName>
    </submittedName>
</protein>
<sequence length="335" mass="38440">MIVSDTVERGYAHTVIYLLVHTGTTLNPPSNSANEAIRLRRVRPHFDSARVPTFAPPPPYTTSSRPLVTTRPPVSTKGLYPYPIFDGFPDTKVVDLQSIDLTKPQGGHWPHANDQAPKSLDVKQGITRAMQDAKVDWDFTTSQGGTSTHEVVDFDFPGMKQSLQQYADAHMKVAERIMPLFRDEAAKKLVADGWTYKDFASEACATKWKEHLYPYAEICKQVCDTHPDVKWRKEKALSHWTAFSGAPEQFSIEEAFSLNLFTKDMEELSEDKFLNLNDNLDKEYDQLYAKFAGGRDSKDPEFINQLKRLMERDFLMSKFLWRRVTEEESLHEQRE</sequence>
<keyword evidence="4" id="KW-1185">Reference proteome</keyword>
<evidence type="ECO:0000313" key="4">
    <source>
        <dbReference type="Proteomes" id="UP000092730"/>
    </source>
</evidence>
<dbReference type="VEuPathDB" id="FungiDB:I302_09123"/>
<dbReference type="AlphaFoldDB" id="A0A1B9FRQ2"/>